<gene>
    <name evidence="3" type="ORF">CHS0354_008460</name>
</gene>
<feature type="compositionally biased region" description="Low complexity" evidence="1">
    <location>
        <begin position="1023"/>
        <end position="1058"/>
    </location>
</feature>
<feature type="compositionally biased region" description="Polar residues" evidence="1">
    <location>
        <begin position="411"/>
        <end position="421"/>
    </location>
</feature>
<feature type="compositionally biased region" description="Low complexity" evidence="1">
    <location>
        <begin position="1331"/>
        <end position="1341"/>
    </location>
</feature>
<dbReference type="GO" id="GO:0031410">
    <property type="term" value="C:cytoplasmic vesicle"/>
    <property type="evidence" value="ECO:0007669"/>
    <property type="project" value="TreeGrafter"/>
</dbReference>
<feature type="compositionally biased region" description="Basic and acidic residues" evidence="1">
    <location>
        <begin position="422"/>
        <end position="435"/>
    </location>
</feature>
<reference evidence="3" key="2">
    <citation type="journal article" date="2021" name="Genome Biol. Evol.">
        <title>Developing a high-quality reference genome for a parasitic bivalve with doubly uniparental inheritance (Bivalvia: Unionida).</title>
        <authorList>
            <person name="Smith C.H."/>
        </authorList>
    </citation>
    <scope>NUCLEOTIDE SEQUENCE</scope>
    <source>
        <strain evidence="3">CHS0354</strain>
        <tissue evidence="3">Mantle</tissue>
    </source>
</reference>
<feature type="region of interest" description="Disordered" evidence="1">
    <location>
        <begin position="995"/>
        <end position="1062"/>
    </location>
</feature>
<dbReference type="PANTHER" id="PTHR15591:SF13">
    <property type="entry name" value="RUN DOMAIN-CONTAINING PROTEIN"/>
    <property type="match status" value="1"/>
</dbReference>
<proteinExistence type="predicted"/>
<feature type="compositionally biased region" description="Polar residues" evidence="1">
    <location>
        <begin position="138"/>
        <end position="147"/>
    </location>
</feature>
<reference evidence="3" key="3">
    <citation type="submission" date="2023-05" db="EMBL/GenBank/DDBJ databases">
        <authorList>
            <person name="Smith C.H."/>
        </authorList>
    </citation>
    <scope>NUCLEOTIDE SEQUENCE</scope>
    <source>
        <strain evidence="3">CHS0354</strain>
        <tissue evidence="3">Mantle</tissue>
    </source>
</reference>
<name>A0AAE0VGG5_9BIVA</name>
<sequence>MDYNKNEERPKYVVSPTVTPGIWQGDTKTCEQGQIIIAAGMTNFKQNVINNDLTKNSENLNRIISSTTENPDSQSSSTHTTWKTLSSSSSTTAAAKLKKNDTREISSESSTSSSRNSEVMSGSEVSQNQMLTWKDVSPTKSSSNNRGSLHGYQYTVCSHQLETNIPTNYLVREDSSEKLINGLVCDATLNEGHEMSSDSNDGTGEGKHVQESSSPQHCRESSSDDSCNNDYFYDEDFIVQFDSNLRESSIATTEAFQSATLVEFPHMLTGSYMSFNSIKSSQDICQHENETVQYDSELSGSRNSAMEVSSSEREILCSSDMIEISDGPLFTPTPNDSHQILSTDSLDKNGVQKQGKDKDIYESNTSDVGNLTVDCCPRKEEYFLSFDGSNSRISCSETDCSVTSHDSGQGYWNHSEGSISSHDSRHGQGHSQHRDFQNICTSSEEGQENSDSFNFCYPMNKLNAYNQQSNQNMFRESNHHTRRLCTVKETLQEQQEKYDNDNELGSVGTLQQTSPSKRVIGGHSCPIGKPRPTSQTTQFCEIENTLTEKVKETGKNKSNRSDNVYLISFAKPSEVLKKYGKFSKRCKNNMVSWKQVQKLRKNCQIDGWIDPSDCCSLPDLSSQTWQGIAAMKSKTVPDLADSFHSKSHSASLLEFYQRLKSESTPVSPETLTNIEHILIPNFIGRRYLDVDGSDELTSSSSSFECPHCHHCQQPNVMDNITKGYTNKRIIDWLKMDRSAARPSSLGCQTTTQKECHTKETVISPQTVTMWCGTKHFGAQFPPVTKDCGIQTSDGSLFGMLNACSKQDKEMQTSDHSDEDLMCLLSEKYDDFDFLRLTPELKRPNFGTAVSCPEKLQEFQKANFKPFIHRSKSEDAKYKLDDLGGGNDNCTLRTGSQKMKHERNSNISKVSHSKSAGQLTGHCESPVRRLGISSYYTYKSLPDLEFLKAPSYGKQSILDENSSLFDPLQLPMPIPICIEPQAQIEDLDRLLETKKSPGNEHQLNSSPTSYPRVQPNFGRNSRHGPGTATAAAESASSSSGFSTSSTSSGIDPGSSDSRSLFNSSPQNDIERLIFFPPHTDVIKSVKKSNEPKKRPKSVPRFLDSEVSSGYKKLDRFACEMHPLANVICSKTHPSQTWHDGSPLITDQDDNTSEQLYSLEEENTPVPSPEKPSCCHETEHAVDNYRLGNKCNCNHACDFDYEFSPEIYSHEEDHKNAYIRHLSNDTSSSNGSFVPNYNKKPLKSCLRKQDRVLRSRSMSDPFSLAQEEQKQKEKAKNRHSYACDEVYIVADELGQLMMYQADDSAEPVLFYLDNNGECHMTEGGKQYECVPTDAADLGDSDGSSTERDSSSGKRKSVSFASEVSFHAISPQMSPRRQHTTGIQASFDGSQPTGEVDVSSHSSVDACQEEHQSPVKDSQMGVQKVKEEEELGDKTSQVEPHTVLRKFHLNEQLSSVLSEELQFKFGLFRNVSQAAEILVKHFAKSVDTFDKLRLGNTAECPEIGDIVLTKLCPAVSEIIADGMKSYLPGLHMFGRVQVTVWKIVEASLEIGADIRAVSELVFQLKQNTFLATQQQKFDAFIFGLLNLRLLDFWIGYIRQKDELLKKYYKEESLFQLASGCLKNGYESMIISLQPLSILPFQLSVEFMRDWHFKHKQNRPLVTGLNTTLEETKMDLASQKTSIDLSLCTNKPSIDNENATASILGSLGSPTNAGQANVLEKTAAKALNWLAKAALPLKKPINDDAFKTKSDCATTDLYQRHESYEKGRPQQIFVRQSKSLGELDSEMQDKSSNGLRSMSVPSAAGMAEEQTDPFCSLQRKSMRLNLEEESIPETDQLVTSPSGLLQKIASLGSSWTQKQAYRKGVTEYSFEAGALTEGKRPIDEVDTVQVQICGNEKNQIGRNIALKSHQNETIKLTQKSALNSDLTESPKKGAFDIINLFDKLLLPAKAEQEKARANSRWSWTANIKPGQDQGQLDVHLSQRCSQSDTTSQPDEVQGCTSKQSCSKTSLKGDVDSKESCDPHSSKQRAMQTRTRYPAPPPKPPRMNGKLDSTANGSKIVGQVYRT</sequence>
<dbReference type="InterPro" id="IPR004012">
    <property type="entry name" value="Run_dom"/>
</dbReference>
<feature type="region of interest" description="Disordered" evidence="1">
    <location>
        <begin position="893"/>
        <end position="921"/>
    </location>
</feature>
<feature type="region of interest" description="Disordered" evidence="1">
    <location>
        <begin position="411"/>
        <end position="435"/>
    </location>
</feature>
<feature type="compositionally biased region" description="Low complexity" evidence="1">
    <location>
        <begin position="107"/>
        <end position="121"/>
    </location>
</feature>
<comment type="caution">
    <text evidence="3">The sequence shown here is derived from an EMBL/GenBank/DDBJ whole genome shotgun (WGS) entry which is preliminary data.</text>
</comment>
<accession>A0AAE0VGG5</accession>
<dbReference type="EMBL" id="JAEAOA010000557">
    <property type="protein sequence ID" value="KAK3577363.1"/>
    <property type="molecule type" value="Genomic_DNA"/>
</dbReference>
<dbReference type="PROSITE" id="PS50826">
    <property type="entry name" value="RUN"/>
    <property type="match status" value="1"/>
</dbReference>
<reference evidence="3" key="1">
    <citation type="journal article" date="2021" name="Genome Biol. Evol.">
        <title>A High-Quality Reference Genome for a Parasitic Bivalve with Doubly Uniparental Inheritance (Bivalvia: Unionida).</title>
        <authorList>
            <person name="Smith C.H."/>
        </authorList>
    </citation>
    <scope>NUCLEOTIDE SEQUENCE</scope>
    <source>
        <strain evidence="3">CHS0354</strain>
    </source>
</reference>
<feature type="domain" description="RUN" evidence="2">
    <location>
        <begin position="1499"/>
        <end position="1644"/>
    </location>
</feature>
<feature type="compositionally biased region" description="Polar residues" evidence="1">
    <location>
        <begin position="998"/>
        <end position="1010"/>
    </location>
</feature>
<dbReference type="InterPro" id="IPR037213">
    <property type="entry name" value="Run_dom_sf"/>
</dbReference>
<dbReference type="Pfam" id="PF02759">
    <property type="entry name" value="RUN"/>
    <property type="match status" value="1"/>
</dbReference>
<dbReference type="InterPro" id="IPR047343">
    <property type="entry name" value="RUSC1_2"/>
</dbReference>
<dbReference type="CDD" id="cd17685">
    <property type="entry name" value="RUN_RUSC"/>
    <property type="match status" value="1"/>
</dbReference>
<dbReference type="SMART" id="SM00593">
    <property type="entry name" value="RUN"/>
    <property type="match status" value="1"/>
</dbReference>
<feature type="region of interest" description="Disordered" evidence="1">
    <location>
        <begin position="502"/>
        <end position="534"/>
    </location>
</feature>
<protein>
    <recommendedName>
        <fullName evidence="2">RUN domain-containing protein</fullName>
    </recommendedName>
</protein>
<feature type="compositionally biased region" description="Low complexity" evidence="1">
    <location>
        <begin position="75"/>
        <end position="92"/>
    </location>
</feature>
<feature type="region of interest" description="Disordered" evidence="1">
    <location>
        <begin position="1328"/>
        <end position="1418"/>
    </location>
</feature>
<feature type="compositionally biased region" description="Polar residues" evidence="1">
    <location>
        <begin position="1368"/>
        <end position="1402"/>
    </location>
</feature>
<evidence type="ECO:0000256" key="1">
    <source>
        <dbReference type="SAM" id="MobiDB-lite"/>
    </source>
</evidence>
<feature type="compositionally biased region" description="Polar residues" evidence="1">
    <location>
        <begin position="1979"/>
        <end position="2005"/>
    </location>
</feature>
<feature type="region of interest" description="Disordered" evidence="1">
    <location>
        <begin position="66"/>
        <end position="147"/>
    </location>
</feature>
<feature type="compositionally biased region" description="Polar residues" evidence="1">
    <location>
        <begin position="904"/>
        <end position="917"/>
    </location>
</feature>
<evidence type="ECO:0000313" key="4">
    <source>
        <dbReference type="Proteomes" id="UP001195483"/>
    </source>
</evidence>
<organism evidence="3 4">
    <name type="scientific">Potamilus streckersoni</name>
    <dbReference type="NCBI Taxonomy" id="2493646"/>
    <lineage>
        <taxon>Eukaryota</taxon>
        <taxon>Metazoa</taxon>
        <taxon>Spiralia</taxon>
        <taxon>Lophotrochozoa</taxon>
        <taxon>Mollusca</taxon>
        <taxon>Bivalvia</taxon>
        <taxon>Autobranchia</taxon>
        <taxon>Heteroconchia</taxon>
        <taxon>Palaeoheterodonta</taxon>
        <taxon>Unionida</taxon>
        <taxon>Unionoidea</taxon>
        <taxon>Unionidae</taxon>
        <taxon>Ambleminae</taxon>
        <taxon>Lampsilini</taxon>
        <taxon>Potamilus</taxon>
    </lineage>
</organism>
<dbReference type="SUPFAM" id="SSF140741">
    <property type="entry name" value="RUN domain-like"/>
    <property type="match status" value="1"/>
</dbReference>
<feature type="region of interest" description="Disordered" evidence="1">
    <location>
        <begin position="1979"/>
        <end position="2062"/>
    </location>
</feature>
<feature type="region of interest" description="Disordered" evidence="1">
    <location>
        <begin position="191"/>
        <end position="225"/>
    </location>
</feature>
<keyword evidence="4" id="KW-1185">Reference proteome</keyword>
<dbReference type="Proteomes" id="UP001195483">
    <property type="component" value="Unassembled WGS sequence"/>
</dbReference>
<dbReference type="Gene3D" id="1.20.58.900">
    <property type="match status" value="1"/>
</dbReference>
<dbReference type="PANTHER" id="PTHR15591">
    <property type="entry name" value="RUN AND SH3 DOMAIN CONTAINING"/>
    <property type="match status" value="1"/>
</dbReference>
<evidence type="ECO:0000313" key="3">
    <source>
        <dbReference type="EMBL" id="KAK3577363.1"/>
    </source>
</evidence>
<feature type="region of interest" description="Disordered" evidence="1">
    <location>
        <begin position="1254"/>
        <end position="1274"/>
    </location>
</feature>
<feature type="compositionally biased region" description="Basic and acidic residues" evidence="1">
    <location>
        <begin position="2006"/>
        <end position="2020"/>
    </location>
</feature>
<evidence type="ECO:0000259" key="2">
    <source>
        <dbReference type="PROSITE" id="PS50826"/>
    </source>
</evidence>